<keyword evidence="4" id="KW-1185">Reference proteome</keyword>
<dbReference type="PANTHER" id="PTHR43319">
    <property type="entry name" value="BETA-LACTAMASE-RELATED"/>
    <property type="match status" value="1"/>
</dbReference>
<dbReference type="HOGENOM" id="CLU_035614_1_0_1"/>
<feature type="signal peptide" evidence="1">
    <location>
        <begin position="1"/>
        <end position="25"/>
    </location>
</feature>
<gene>
    <name evidence="3" type="ORF">CAEBREN_26359</name>
</gene>
<feature type="chain" id="PRO_5003406910" description="Beta-lactamase-related domain-containing protein" evidence="1">
    <location>
        <begin position="26"/>
        <end position="450"/>
    </location>
</feature>
<sequence length="450" mass="51513">MLRNSTKSAILVFVLGFALTWWKSGKQVKEVHVDGDVVKEWRPVAEAFRFRGMFIDFPLNSRKPTSHPPKSSRKNLEENWERSGAAFVVYHKGRKVIDIWGGYADRESQRKWTRNTLSVAFSCSKAMGALVIAKLVDENRLQYDDLVTKHWPEFGQHGKGNVTIRWLITHKAGLAYTDHPISLEDAKDVKVIDRIMAEQKPNWPPMTEIGYHAVTHGWLVDAIVRRVDKKGRTVGQYFREEIAEKHDIDFHLGLPLAEQHRVSRIENPNFWNVIDEIWYSPKDFDVWRFLKDKWTNGTLSKSGASTPFIKFVGAMTLNNPDLHRLEQAAVLGIGTARAMAEVFELLRTGKLVSDDVRKQMLENYQTSEDYISGATVPRGQGLMLAQFKHLNKYIKMFGHSGYGGQNIRTDFDNEITVAYLSNGLKVGFGDTARTYKRLLKAVYDTLVQLR</sequence>
<evidence type="ECO:0000313" key="3">
    <source>
        <dbReference type="EMBL" id="EGT56049.1"/>
    </source>
</evidence>
<keyword evidence="1" id="KW-0732">Signal</keyword>
<dbReference type="SUPFAM" id="SSF56601">
    <property type="entry name" value="beta-lactamase/transpeptidase-like"/>
    <property type="match status" value="1"/>
</dbReference>
<evidence type="ECO:0000259" key="2">
    <source>
        <dbReference type="Pfam" id="PF00144"/>
    </source>
</evidence>
<evidence type="ECO:0000256" key="1">
    <source>
        <dbReference type="SAM" id="SignalP"/>
    </source>
</evidence>
<dbReference type="OMA" id="KEEDWPR"/>
<dbReference type="InterPro" id="IPR012338">
    <property type="entry name" value="Beta-lactam/transpept-like"/>
</dbReference>
<proteinExistence type="predicted"/>
<organism evidence="4">
    <name type="scientific">Caenorhabditis brenneri</name>
    <name type="common">Nematode worm</name>
    <dbReference type="NCBI Taxonomy" id="135651"/>
    <lineage>
        <taxon>Eukaryota</taxon>
        <taxon>Metazoa</taxon>
        <taxon>Ecdysozoa</taxon>
        <taxon>Nematoda</taxon>
        <taxon>Chromadorea</taxon>
        <taxon>Rhabditida</taxon>
        <taxon>Rhabditina</taxon>
        <taxon>Rhabditomorpha</taxon>
        <taxon>Rhabditoidea</taxon>
        <taxon>Rhabditidae</taxon>
        <taxon>Peloderinae</taxon>
        <taxon>Caenorhabditis</taxon>
    </lineage>
</organism>
<dbReference type="MEROPS" id="S12.A17"/>
<dbReference type="PANTHER" id="PTHR43319:SF5">
    <property type="entry name" value="BETA-LACTAMASE-RELATED DOMAIN-CONTAINING PROTEIN"/>
    <property type="match status" value="1"/>
</dbReference>
<dbReference type="AlphaFoldDB" id="G0PH24"/>
<dbReference type="Pfam" id="PF00144">
    <property type="entry name" value="Beta-lactamase"/>
    <property type="match status" value="1"/>
</dbReference>
<dbReference type="eggNOG" id="ENOG502SIMF">
    <property type="taxonomic scope" value="Eukaryota"/>
</dbReference>
<dbReference type="InParanoid" id="G0PH24"/>
<dbReference type="InterPro" id="IPR001466">
    <property type="entry name" value="Beta-lactam-related"/>
</dbReference>
<dbReference type="STRING" id="135651.G0PH24"/>
<dbReference type="EMBL" id="GL380459">
    <property type="protein sequence ID" value="EGT56049.1"/>
    <property type="molecule type" value="Genomic_DNA"/>
</dbReference>
<dbReference type="OrthoDB" id="5946976at2759"/>
<reference evidence="4" key="1">
    <citation type="submission" date="2011-07" db="EMBL/GenBank/DDBJ databases">
        <authorList>
            <consortium name="Caenorhabditis brenneri Sequencing and Analysis Consortium"/>
            <person name="Wilson R.K."/>
        </authorList>
    </citation>
    <scope>NUCLEOTIDE SEQUENCE [LARGE SCALE GENOMIC DNA]</scope>
    <source>
        <strain evidence="4">PB2801</strain>
    </source>
</reference>
<feature type="domain" description="Beta-lactamase-related" evidence="2">
    <location>
        <begin position="74"/>
        <end position="437"/>
    </location>
</feature>
<name>G0PH24_CAEBE</name>
<protein>
    <recommendedName>
        <fullName evidence="2">Beta-lactamase-related domain-containing protein</fullName>
    </recommendedName>
</protein>
<dbReference type="Gene3D" id="3.40.710.10">
    <property type="entry name" value="DD-peptidase/beta-lactamase superfamily"/>
    <property type="match status" value="1"/>
</dbReference>
<dbReference type="Proteomes" id="UP000008068">
    <property type="component" value="Unassembled WGS sequence"/>
</dbReference>
<accession>G0PH24</accession>
<dbReference type="InterPro" id="IPR052907">
    <property type="entry name" value="Beta-lactamase/esterase"/>
</dbReference>
<dbReference type="FunCoup" id="G0PH24">
    <property type="interactions" value="7"/>
</dbReference>
<evidence type="ECO:0000313" key="4">
    <source>
        <dbReference type="Proteomes" id="UP000008068"/>
    </source>
</evidence>